<keyword evidence="6" id="KW-1185">Reference proteome</keyword>
<feature type="region of interest" description="Disordered" evidence="2">
    <location>
        <begin position="31"/>
        <end position="70"/>
    </location>
</feature>
<name>A0A0C9VPS0_SPHS4</name>
<feature type="signal peptide" evidence="3">
    <location>
        <begin position="1"/>
        <end position="19"/>
    </location>
</feature>
<feature type="domain" description="RlpA-like protein double-psi beta-barrel" evidence="4">
    <location>
        <begin position="163"/>
        <end position="259"/>
    </location>
</feature>
<proteinExistence type="predicted"/>
<dbReference type="OrthoDB" id="623670at2759"/>
<protein>
    <recommendedName>
        <fullName evidence="4">RlpA-like protein double-psi beta-barrel domain-containing protein</fullName>
    </recommendedName>
</protein>
<dbReference type="InterPro" id="IPR051477">
    <property type="entry name" value="Expansin_CellWall"/>
</dbReference>
<dbReference type="Pfam" id="PF03330">
    <property type="entry name" value="DPBB_1"/>
    <property type="match status" value="1"/>
</dbReference>
<evidence type="ECO:0000256" key="1">
    <source>
        <dbReference type="ARBA" id="ARBA00022729"/>
    </source>
</evidence>
<reference evidence="5 6" key="1">
    <citation type="submission" date="2014-06" db="EMBL/GenBank/DDBJ databases">
        <title>Evolutionary Origins and Diversification of the Mycorrhizal Mutualists.</title>
        <authorList>
            <consortium name="DOE Joint Genome Institute"/>
            <consortium name="Mycorrhizal Genomics Consortium"/>
            <person name="Kohler A."/>
            <person name="Kuo A."/>
            <person name="Nagy L.G."/>
            <person name="Floudas D."/>
            <person name="Copeland A."/>
            <person name="Barry K.W."/>
            <person name="Cichocki N."/>
            <person name="Veneault-Fourrey C."/>
            <person name="LaButti K."/>
            <person name="Lindquist E.A."/>
            <person name="Lipzen A."/>
            <person name="Lundell T."/>
            <person name="Morin E."/>
            <person name="Murat C."/>
            <person name="Riley R."/>
            <person name="Ohm R."/>
            <person name="Sun H."/>
            <person name="Tunlid A."/>
            <person name="Henrissat B."/>
            <person name="Grigoriev I.V."/>
            <person name="Hibbett D.S."/>
            <person name="Martin F."/>
        </authorList>
    </citation>
    <scope>NUCLEOTIDE SEQUENCE [LARGE SCALE GENOMIC DNA]</scope>
    <source>
        <strain evidence="5 6">SS14</strain>
    </source>
</reference>
<dbReference type="PANTHER" id="PTHR31836">
    <property type="match status" value="1"/>
</dbReference>
<evidence type="ECO:0000313" key="6">
    <source>
        <dbReference type="Proteomes" id="UP000054279"/>
    </source>
</evidence>
<dbReference type="Gene3D" id="2.40.40.10">
    <property type="entry name" value="RlpA-like domain"/>
    <property type="match status" value="1"/>
</dbReference>
<dbReference type="CDD" id="cd22191">
    <property type="entry name" value="DPBB_RlpA_EXP_N-like"/>
    <property type="match status" value="1"/>
</dbReference>
<feature type="chain" id="PRO_5002215251" description="RlpA-like protein double-psi beta-barrel domain-containing protein" evidence="3">
    <location>
        <begin position="20"/>
        <end position="267"/>
    </location>
</feature>
<dbReference type="EMBL" id="KN837146">
    <property type="protein sequence ID" value="KIJ40170.1"/>
    <property type="molecule type" value="Genomic_DNA"/>
</dbReference>
<dbReference type="PANTHER" id="PTHR31836:SF28">
    <property type="entry name" value="SRCR DOMAIN-CONTAINING PROTEIN-RELATED"/>
    <property type="match status" value="1"/>
</dbReference>
<dbReference type="AlphaFoldDB" id="A0A0C9VPS0"/>
<keyword evidence="1 3" id="KW-0732">Signal</keyword>
<feature type="compositionally biased region" description="Low complexity" evidence="2">
    <location>
        <begin position="124"/>
        <end position="155"/>
    </location>
</feature>
<evidence type="ECO:0000313" key="5">
    <source>
        <dbReference type="EMBL" id="KIJ40170.1"/>
    </source>
</evidence>
<dbReference type="SUPFAM" id="SSF50685">
    <property type="entry name" value="Barwin-like endoglucanases"/>
    <property type="match status" value="1"/>
</dbReference>
<evidence type="ECO:0000259" key="4">
    <source>
        <dbReference type="Pfam" id="PF03330"/>
    </source>
</evidence>
<accession>A0A0C9VPS0</accession>
<sequence>MQLTQVFVLVATVLASANALATPAHGVRLSHRHSGIAKARSPTPEVAISSQSVPKRSLKKRCKPRTTSSSLTIPSAVANVAAAPASSSVEVTPSSQEASPEPSPSPSAQASAQDPPTTQPPAPTTQAAPTTSSTPAPVPTTSATPAPAPTTSSSSLGNDVGTFTGQATWYDTGLTACGVTNTNTEYIAAVSELLFDTYPGYNGANPNNNPICGKQAQVTYEGKTITVTITDRCTACAMYDLDFTPTAFQNLADLGAGRISGISWHFI</sequence>
<dbReference type="HOGENOM" id="CLU_047639_2_0_1"/>
<evidence type="ECO:0000256" key="3">
    <source>
        <dbReference type="SAM" id="SignalP"/>
    </source>
</evidence>
<feature type="region of interest" description="Disordered" evidence="2">
    <location>
        <begin position="82"/>
        <end position="159"/>
    </location>
</feature>
<dbReference type="InterPro" id="IPR036908">
    <property type="entry name" value="RlpA-like_sf"/>
</dbReference>
<gene>
    <name evidence="5" type="ORF">M422DRAFT_230335</name>
</gene>
<organism evidence="5 6">
    <name type="scientific">Sphaerobolus stellatus (strain SS14)</name>
    <dbReference type="NCBI Taxonomy" id="990650"/>
    <lineage>
        <taxon>Eukaryota</taxon>
        <taxon>Fungi</taxon>
        <taxon>Dikarya</taxon>
        <taxon>Basidiomycota</taxon>
        <taxon>Agaricomycotina</taxon>
        <taxon>Agaricomycetes</taxon>
        <taxon>Phallomycetidae</taxon>
        <taxon>Geastrales</taxon>
        <taxon>Sphaerobolaceae</taxon>
        <taxon>Sphaerobolus</taxon>
    </lineage>
</organism>
<evidence type="ECO:0000256" key="2">
    <source>
        <dbReference type="SAM" id="MobiDB-lite"/>
    </source>
</evidence>
<feature type="compositionally biased region" description="Low complexity" evidence="2">
    <location>
        <begin position="82"/>
        <end position="116"/>
    </location>
</feature>
<dbReference type="Proteomes" id="UP000054279">
    <property type="component" value="Unassembled WGS sequence"/>
</dbReference>
<dbReference type="InterPro" id="IPR009009">
    <property type="entry name" value="RlpA-like_DPBB"/>
</dbReference>